<evidence type="ECO:0000256" key="3">
    <source>
        <dbReference type="PIRSR" id="PIRSR600223-1"/>
    </source>
</evidence>
<feature type="transmembrane region" description="Helical" evidence="4">
    <location>
        <begin position="61"/>
        <end position="80"/>
    </location>
</feature>
<dbReference type="PANTHER" id="PTHR43390">
    <property type="entry name" value="SIGNAL PEPTIDASE I"/>
    <property type="match status" value="1"/>
</dbReference>
<dbReference type="EMBL" id="WBUI01000013">
    <property type="protein sequence ID" value="KAB2931538.1"/>
    <property type="molecule type" value="Genomic_DNA"/>
</dbReference>
<dbReference type="GO" id="GO:0016020">
    <property type="term" value="C:membrane"/>
    <property type="evidence" value="ECO:0007669"/>
    <property type="project" value="UniProtKB-SubCell"/>
</dbReference>
<dbReference type="GO" id="GO:0006465">
    <property type="term" value="P:signal peptide processing"/>
    <property type="evidence" value="ECO:0007669"/>
    <property type="project" value="InterPro"/>
</dbReference>
<reference evidence="6 7" key="1">
    <citation type="submission" date="2019-10" db="EMBL/GenBank/DDBJ databases">
        <title>Extracellular Electron Transfer in a Candidatus Methanoperedens spp. Enrichment Culture.</title>
        <authorList>
            <person name="Berger S."/>
            <person name="Rangel Shaw D."/>
            <person name="Berben T."/>
            <person name="In 'T Zandt M."/>
            <person name="Frank J."/>
            <person name="Reimann J."/>
            <person name="Jetten M.S.M."/>
            <person name="Welte C.U."/>
        </authorList>
    </citation>
    <scope>NUCLEOTIDE SEQUENCE [LARGE SCALE GENOMIC DNA]</scope>
    <source>
        <strain evidence="6">SB12</strain>
    </source>
</reference>
<evidence type="ECO:0000256" key="2">
    <source>
        <dbReference type="ARBA" id="ARBA00019232"/>
    </source>
</evidence>
<organism evidence="6 7">
    <name type="scientific">Leptonema illini</name>
    <dbReference type="NCBI Taxonomy" id="183"/>
    <lineage>
        <taxon>Bacteria</taxon>
        <taxon>Pseudomonadati</taxon>
        <taxon>Spirochaetota</taxon>
        <taxon>Spirochaetia</taxon>
        <taxon>Leptospirales</taxon>
        <taxon>Leptospiraceae</taxon>
        <taxon>Leptonema</taxon>
    </lineage>
</organism>
<keyword evidence="4" id="KW-0645">Protease</keyword>
<dbReference type="GO" id="GO:0009003">
    <property type="term" value="F:signal peptidase activity"/>
    <property type="evidence" value="ECO:0007669"/>
    <property type="project" value="UniProtKB-EC"/>
</dbReference>
<evidence type="ECO:0000256" key="4">
    <source>
        <dbReference type="RuleBase" id="RU362042"/>
    </source>
</evidence>
<keyword evidence="4" id="KW-0812">Transmembrane</keyword>
<comment type="similarity">
    <text evidence="1 4">Belongs to the peptidase S26 family.</text>
</comment>
<dbReference type="CDD" id="cd06462">
    <property type="entry name" value="Peptidase_S24_S26"/>
    <property type="match status" value="1"/>
</dbReference>
<feature type="transmembrane region" description="Helical" evidence="4">
    <location>
        <begin position="92"/>
        <end position="110"/>
    </location>
</feature>
<dbReference type="SUPFAM" id="SSF51306">
    <property type="entry name" value="LexA/Signal peptidase"/>
    <property type="match status" value="1"/>
</dbReference>
<dbReference type="AlphaFoldDB" id="A0A833LYA8"/>
<dbReference type="PANTHER" id="PTHR43390:SF1">
    <property type="entry name" value="CHLOROPLAST PROCESSING PEPTIDASE"/>
    <property type="match status" value="1"/>
</dbReference>
<dbReference type="EC" id="3.4.21.89" evidence="4"/>
<dbReference type="Proteomes" id="UP000460298">
    <property type="component" value="Unassembled WGS sequence"/>
</dbReference>
<dbReference type="InterPro" id="IPR019533">
    <property type="entry name" value="Peptidase_S26"/>
</dbReference>
<keyword evidence="4" id="KW-1133">Transmembrane helix</keyword>
<protein>
    <recommendedName>
        <fullName evidence="2 4">Signal peptidase I</fullName>
        <ecNumber evidence="4">3.4.21.89</ecNumber>
    </recommendedName>
</protein>
<sequence length="327" mass="36757">MFQILSSRFSEAASRRYSSVNRGFSSVMWEMLPLKIGKKETENRRDQSFSPVKPFSMSRKWVHAVVFLYGGWFFSNRLLSDPALYCSPFFRVLAGFVIIAGMVFAVACFLRPRPGLFRVMALMLLLFHVRLMLVDIVRVQGPSMQPALHDGDLIVVERLSSGLHLPALDFPFTLFRAEDPGPPWSRTLFATTAKKGDVVVFDFPERRSAGRFYVKRVVALPGQHYHFTEHMLFIDGEPVLNPAGQIAVIEPYPERHQTPVMDPPARLLALDAAFVYASMNGVGVSGRVPEGGLLVIGDSYKESRDSRVIGFVPISAVQGRRWSDLVF</sequence>
<feature type="domain" description="Peptidase S26" evidence="5">
    <location>
        <begin position="119"/>
        <end position="320"/>
    </location>
</feature>
<evidence type="ECO:0000256" key="1">
    <source>
        <dbReference type="ARBA" id="ARBA00009370"/>
    </source>
</evidence>
<proteinExistence type="inferred from homology"/>
<comment type="subcellular location">
    <subcellularLocation>
        <location evidence="4">Membrane</location>
        <topology evidence="4">Single-pass type II membrane protein</topology>
    </subcellularLocation>
</comment>
<accession>A0A833LYA8</accession>
<dbReference type="PRINTS" id="PR00727">
    <property type="entry name" value="LEADERPTASE"/>
</dbReference>
<comment type="caution">
    <text evidence="4">Lacks conserved residue(s) required for the propagation of feature annotation.</text>
</comment>
<gene>
    <name evidence="6" type="primary">lepB</name>
    <name evidence="6" type="ORF">F9K24_13145</name>
</gene>
<keyword evidence="4 6" id="KW-0378">Hydrolase</keyword>
<evidence type="ECO:0000313" key="6">
    <source>
        <dbReference type="EMBL" id="KAB2931538.1"/>
    </source>
</evidence>
<feature type="transmembrane region" description="Helical" evidence="4">
    <location>
        <begin position="117"/>
        <end position="137"/>
    </location>
</feature>
<feature type="active site" evidence="3">
    <location>
        <position position="215"/>
    </location>
</feature>
<comment type="caution">
    <text evidence="6">The sequence shown here is derived from an EMBL/GenBank/DDBJ whole genome shotgun (WGS) entry which is preliminary data.</text>
</comment>
<dbReference type="Pfam" id="PF10502">
    <property type="entry name" value="Peptidase_S26"/>
    <property type="match status" value="1"/>
</dbReference>
<dbReference type="NCBIfam" id="TIGR02227">
    <property type="entry name" value="sigpep_I_bact"/>
    <property type="match status" value="1"/>
</dbReference>
<keyword evidence="4" id="KW-0472">Membrane</keyword>
<name>A0A833LYA8_9LEPT</name>
<feature type="active site" evidence="3">
    <location>
        <position position="143"/>
    </location>
</feature>
<dbReference type="InterPro" id="IPR036286">
    <property type="entry name" value="LexA/Signal_pep-like_sf"/>
</dbReference>
<evidence type="ECO:0000313" key="7">
    <source>
        <dbReference type="Proteomes" id="UP000460298"/>
    </source>
</evidence>
<comment type="catalytic activity">
    <reaction evidence="4">
        <text>Cleavage of hydrophobic, N-terminal signal or leader sequences from secreted and periplasmic proteins.</text>
        <dbReference type="EC" id="3.4.21.89"/>
    </reaction>
</comment>
<dbReference type="Gene3D" id="2.10.109.10">
    <property type="entry name" value="Umud Fragment, subunit A"/>
    <property type="match status" value="1"/>
</dbReference>
<dbReference type="GO" id="GO:0004252">
    <property type="term" value="F:serine-type endopeptidase activity"/>
    <property type="evidence" value="ECO:0007669"/>
    <property type="project" value="InterPro"/>
</dbReference>
<dbReference type="InterPro" id="IPR000223">
    <property type="entry name" value="Pept_S26A_signal_pept_1"/>
</dbReference>
<evidence type="ECO:0000259" key="5">
    <source>
        <dbReference type="Pfam" id="PF10502"/>
    </source>
</evidence>